<evidence type="ECO:0000313" key="2">
    <source>
        <dbReference type="Proteomes" id="UP000005149"/>
    </source>
</evidence>
<dbReference type="AlphaFoldDB" id="K1JQ16"/>
<comment type="caution">
    <text evidence="1">The sequence shown here is derived from an EMBL/GenBank/DDBJ whole genome shotgun (WGS) entry which is preliminary data.</text>
</comment>
<dbReference type="RefSeq" id="WP_005298084.1">
    <property type="nucleotide sequence ID" value="NZ_JDWD01000218.1"/>
</dbReference>
<evidence type="ECO:0000313" key="1">
    <source>
        <dbReference type="EMBL" id="EKB29847.1"/>
    </source>
</evidence>
<dbReference type="HOGENOM" id="CLU_166198_1_0_6"/>
<dbReference type="PATRIC" id="fig|1073377.4.peg.145"/>
<organism evidence="1 2">
    <name type="scientific">Aeromonas dhakensis</name>
    <dbReference type="NCBI Taxonomy" id="196024"/>
    <lineage>
        <taxon>Bacteria</taxon>
        <taxon>Pseudomonadati</taxon>
        <taxon>Pseudomonadota</taxon>
        <taxon>Gammaproteobacteria</taxon>
        <taxon>Aeromonadales</taxon>
        <taxon>Aeromonadaceae</taxon>
        <taxon>Aeromonas</taxon>
    </lineage>
</organism>
<accession>K1JQ16</accession>
<dbReference type="SUPFAM" id="SSF54909">
    <property type="entry name" value="Dimeric alpha+beta barrel"/>
    <property type="match status" value="1"/>
</dbReference>
<dbReference type="EMBL" id="AGWR01000003">
    <property type="protein sequence ID" value="EKB29847.1"/>
    <property type="molecule type" value="Genomic_DNA"/>
</dbReference>
<dbReference type="Gene3D" id="3.30.70.100">
    <property type="match status" value="1"/>
</dbReference>
<keyword evidence="2" id="KW-1185">Reference proteome</keyword>
<evidence type="ECO:0008006" key="3">
    <source>
        <dbReference type="Google" id="ProtNLM"/>
    </source>
</evidence>
<gene>
    <name evidence="1" type="ORF">HMPREF1171_00138</name>
</gene>
<name>K1JQ16_9GAMM</name>
<dbReference type="Proteomes" id="UP000005149">
    <property type="component" value="Unassembled WGS sequence"/>
</dbReference>
<sequence length="110" mass="12794">MKRVLEIRNYRLKVGSRAEFHRLVAEQSLPLHREWGMDVVNHGPSLHDPDVYFLMRVYDDLEELNRSQAAFYATDAWRKGPREAIVELIESDTNTVLWLPDVAIDALRGC</sequence>
<dbReference type="InterPro" id="IPR011008">
    <property type="entry name" value="Dimeric_a/b-barrel"/>
</dbReference>
<protein>
    <recommendedName>
        <fullName evidence="3">NIPSNAP family protein</fullName>
    </recommendedName>
</protein>
<reference evidence="1 2" key="1">
    <citation type="submission" date="2012-06" db="EMBL/GenBank/DDBJ databases">
        <title>The Genome Sequence of Aeromonas hydrophila SSU.</title>
        <authorList>
            <consortium name="The Broad Institute Genome Sequencing Platform"/>
            <person name="Earl A."/>
            <person name="Ward D."/>
            <person name="Feldgarden M."/>
            <person name="Gevers D."/>
            <person name="Chopra A."/>
            <person name="Walker B."/>
            <person name="Young S.K."/>
            <person name="Zeng Q."/>
            <person name="Gargeya S."/>
            <person name="Fitzgerald M."/>
            <person name="Haas B."/>
            <person name="Abouelleil A."/>
            <person name="Alvarado L."/>
            <person name="Arachchi H.M."/>
            <person name="Berlin A.M."/>
            <person name="Chapman S.B."/>
            <person name="Goldberg J."/>
            <person name="Griggs A."/>
            <person name="Gujja S."/>
            <person name="Hansen M."/>
            <person name="Howarth C."/>
            <person name="Imamovic A."/>
            <person name="Larimer J."/>
            <person name="McCowan C."/>
            <person name="Montmayeur A."/>
            <person name="Murphy C."/>
            <person name="Neiman D."/>
            <person name="Pearson M."/>
            <person name="Priest M."/>
            <person name="Roberts A."/>
            <person name="Saif S."/>
            <person name="Shea T."/>
            <person name="Sisk P."/>
            <person name="Sykes S."/>
            <person name="Wortman J."/>
            <person name="Nusbaum C."/>
            <person name="Birren B."/>
        </authorList>
    </citation>
    <scope>NUCLEOTIDE SEQUENCE [LARGE SCALE GENOMIC DNA]</scope>
    <source>
        <strain evidence="1 2">SSU</strain>
    </source>
</reference>
<proteinExistence type="predicted"/>